<feature type="binding site" evidence="4">
    <location>
        <position position="235"/>
    </location>
    <ligand>
        <name>ATP</name>
        <dbReference type="ChEBI" id="CHEBI:30616"/>
    </ligand>
</feature>
<dbReference type="RefSeq" id="XP_001325269.1">
    <property type="nucleotide sequence ID" value="XM_001325234.1"/>
</dbReference>
<keyword evidence="7" id="KW-1185">Reference proteome</keyword>
<keyword evidence="6" id="KW-0418">Kinase</keyword>
<proteinExistence type="predicted"/>
<dbReference type="Gene3D" id="1.10.510.10">
    <property type="entry name" value="Transferase(Phosphotransferase) domain 1"/>
    <property type="match status" value="1"/>
</dbReference>
<organism evidence="6 7">
    <name type="scientific">Trichomonas vaginalis (strain ATCC PRA-98 / G3)</name>
    <dbReference type="NCBI Taxonomy" id="412133"/>
    <lineage>
        <taxon>Eukaryota</taxon>
        <taxon>Metamonada</taxon>
        <taxon>Parabasalia</taxon>
        <taxon>Trichomonadida</taxon>
        <taxon>Trichomonadidae</taxon>
        <taxon>Trichomonas</taxon>
    </lineage>
</organism>
<dbReference type="PROSITE" id="PS00107">
    <property type="entry name" value="PROTEIN_KINASE_ATP"/>
    <property type="match status" value="1"/>
</dbReference>
<dbReference type="STRING" id="5722.A2E2L8"/>
<gene>
    <name evidence="6" type="ORF">TVAG_212280</name>
</gene>
<keyword evidence="3 4" id="KW-0067">ATP-binding</keyword>
<dbReference type="SUPFAM" id="SSF48371">
    <property type="entry name" value="ARM repeat"/>
    <property type="match status" value="1"/>
</dbReference>
<dbReference type="InterPro" id="IPR008271">
    <property type="entry name" value="Ser/Thr_kinase_AS"/>
</dbReference>
<reference evidence="6" key="1">
    <citation type="submission" date="2006-10" db="EMBL/GenBank/DDBJ databases">
        <authorList>
            <person name="Amadeo P."/>
            <person name="Zhao Q."/>
            <person name="Wortman J."/>
            <person name="Fraser-Liggett C."/>
            <person name="Carlton J."/>
        </authorList>
    </citation>
    <scope>NUCLEOTIDE SEQUENCE</scope>
    <source>
        <strain evidence="6">G3</strain>
    </source>
</reference>
<dbReference type="VEuPathDB" id="TrichDB:TVAGG3_0166060"/>
<dbReference type="GO" id="GO:0005737">
    <property type="term" value="C:cytoplasm"/>
    <property type="evidence" value="ECO:0000318"/>
    <property type="project" value="GO_Central"/>
</dbReference>
<dbReference type="EMBL" id="DS113291">
    <property type="protein sequence ID" value="EAY13046.1"/>
    <property type="molecule type" value="Genomic_DNA"/>
</dbReference>
<dbReference type="PROSITE" id="PS00108">
    <property type="entry name" value="PROTEIN_KINASE_ST"/>
    <property type="match status" value="1"/>
</dbReference>
<reference evidence="6" key="2">
    <citation type="journal article" date="2007" name="Science">
        <title>Draft genome sequence of the sexually transmitted pathogen Trichomonas vaginalis.</title>
        <authorList>
            <person name="Carlton J.M."/>
            <person name="Hirt R.P."/>
            <person name="Silva J.C."/>
            <person name="Delcher A.L."/>
            <person name="Schatz M."/>
            <person name="Zhao Q."/>
            <person name="Wortman J.R."/>
            <person name="Bidwell S.L."/>
            <person name="Alsmark U.C.M."/>
            <person name="Besteiro S."/>
            <person name="Sicheritz-Ponten T."/>
            <person name="Noel C.J."/>
            <person name="Dacks J.B."/>
            <person name="Foster P.G."/>
            <person name="Simillion C."/>
            <person name="Van de Peer Y."/>
            <person name="Miranda-Saavedra D."/>
            <person name="Barton G.J."/>
            <person name="Westrop G.D."/>
            <person name="Mueller S."/>
            <person name="Dessi D."/>
            <person name="Fiori P.L."/>
            <person name="Ren Q."/>
            <person name="Paulsen I."/>
            <person name="Zhang H."/>
            <person name="Bastida-Corcuera F.D."/>
            <person name="Simoes-Barbosa A."/>
            <person name="Brown M.T."/>
            <person name="Hayes R.D."/>
            <person name="Mukherjee M."/>
            <person name="Okumura C.Y."/>
            <person name="Schneider R."/>
            <person name="Smith A.J."/>
            <person name="Vanacova S."/>
            <person name="Villalvazo M."/>
            <person name="Haas B.J."/>
            <person name="Pertea M."/>
            <person name="Feldblyum T.V."/>
            <person name="Utterback T.R."/>
            <person name="Shu C.L."/>
            <person name="Osoegawa K."/>
            <person name="de Jong P.J."/>
            <person name="Hrdy I."/>
            <person name="Horvathova L."/>
            <person name="Zubacova Z."/>
            <person name="Dolezal P."/>
            <person name="Malik S.B."/>
            <person name="Logsdon J.M. Jr."/>
            <person name="Henze K."/>
            <person name="Gupta A."/>
            <person name="Wang C.C."/>
            <person name="Dunne R.L."/>
            <person name="Upcroft J.A."/>
            <person name="Upcroft P."/>
            <person name="White O."/>
            <person name="Salzberg S.L."/>
            <person name="Tang P."/>
            <person name="Chiu C.-H."/>
            <person name="Lee Y.-S."/>
            <person name="Embley T.M."/>
            <person name="Coombs G.H."/>
            <person name="Mottram J.C."/>
            <person name="Tachezy J."/>
            <person name="Fraser-Liggett C.M."/>
            <person name="Johnson P.J."/>
        </authorList>
    </citation>
    <scope>NUCLEOTIDE SEQUENCE [LARGE SCALE GENOMIC DNA]</scope>
    <source>
        <strain evidence="6">G3</strain>
    </source>
</reference>
<dbReference type="GO" id="GO:0005524">
    <property type="term" value="F:ATP binding"/>
    <property type="evidence" value="ECO:0007669"/>
    <property type="project" value="UniProtKB-UniRule"/>
</dbReference>
<evidence type="ECO:0000259" key="5">
    <source>
        <dbReference type="PROSITE" id="PS50011"/>
    </source>
</evidence>
<dbReference type="InParanoid" id="A2E2L8"/>
<dbReference type="GO" id="GO:0004674">
    <property type="term" value="F:protein serine/threonine kinase activity"/>
    <property type="evidence" value="ECO:0007669"/>
    <property type="project" value="UniProtKB-KW"/>
</dbReference>
<accession>A2E2L8</accession>
<name>A2E2L8_TRIV3</name>
<dbReference type="GO" id="GO:0007165">
    <property type="term" value="P:signal transduction"/>
    <property type="evidence" value="ECO:0000318"/>
    <property type="project" value="GO_Central"/>
</dbReference>
<protein>
    <submittedName>
        <fullName evidence="6">TKL family protein kinase</fullName>
    </submittedName>
</protein>
<dbReference type="PROSITE" id="PS50011">
    <property type="entry name" value="PROTEIN_KINASE_DOM"/>
    <property type="match status" value="1"/>
</dbReference>
<dbReference type="InterPro" id="IPR051681">
    <property type="entry name" value="Ser/Thr_Kinases-Pseudokinases"/>
</dbReference>
<evidence type="ECO:0000256" key="4">
    <source>
        <dbReference type="PROSITE-ProRule" id="PRU10141"/>
    </source>
</evidence>
<dbReference type="CDD" id="cd13999">
    <property type="entry name" value="STKc_MAP3K-like"/>
    <property type="match status" value="1"/>
</dbReference>
<dbReference type="SMR" id="A2E2L8"/>
<dbReference type="InterPro" id="IPR016024">
    <property type="entry name" value="ARM-type_fold"/>
</dbReference>
<dbReference type="OrthoDB" id="339325at2759"/>
<evidence type="ECO:0000256" key="3">
    <source>
        <dbReference type="ARBA" id="ARBA00022840"/>
    </source>
</evidence>
<sequence>MNRQPEGVIPQFEQLLEELEKLLMQTVVHKKKFEFAFSQFRKFIEEYSQDPSSNTYLNEHEDIKLQINNAIMNFRDVLLQYDKHRWTLSTVDNPSNTAGTALCSIVSKLQQIVSTFTEAGSKCFDPESPQWLQYHILDLKYIQSSFKNYLELNNDNSENCLRIEKRLESIDNFINQYEKESAAIQFRVFSPIPLNYQSWRLNHKDLNKVKEIGHGVSSVVYYGYDNRTKNEVAIKELKYPILSGPSLNQFQRELTVLATARHPRVLGFVGATETAPYCIVTEWMGGGTLYNILHSPKPTNPTMLSICMYDIARGMQFLHSRHIVHRDLKSLNVLFDNKGLAHIGDFGFSRREDDKMTQSIGTPHWMAPELLATGSFYTNKVDVYAYGIVLWEILTKQYPYNLMDPQQIVAQVLANDLRPEIPENSPPRLASLIKKCWDRNPDARPSFDRIVSELQQGNTLLEGADRKVFLEYTAQFVTQISDQSYHIESQLEEQTTTNDENKFIDFVITLEKEGIPPNLVDRCWQKFLSSNSMRDEVRARCAVLFLKTSMKNQVSLFLRKLPRKSIPIESITWAVELIPTGSEDIDTNIVVTACKNGCADASSVYAVNPNHIKLSLECVAQNGVRENLKAAVADRCVQCLGSSDPSMVCTALRCLVGIGEMRRITPSAIKACLSSSDESVQNCIFVAGSALVREGISVPNEFIDSLLKEFFSKRQIVITCVIISCKDTGIASKTLDLIKNNLQSVEISVLLRIFFSSAQHIKLRPKIREIMESMNPETMENDMKQRYEDLLQRLKSD</sequence>
<evidence type="ECO:0000313" key="6">
    <source>
        <dbReference type="EMBL" id="EAY13046.1"/>
    </source>
</evidence>
<dbReference type="PRINTS" id="PR00109">
    <property type="entry name" value="TYRKINASE"/>
</dbReference>
<dbReference type="eggNOG" id="KOG0192">
    <property type="taxonomic scope" value="Eukaryota"/>
</dbReference>
<feature type="domain" description="Protein kinase" evidence="5">
    <location>
        <begin position="206"/>
        <end position="461"/>
    </location>
</feature>
<evidence type="ECO:0000313" key="7">
    <source>
        <dbReference type="Proteomes" id="UP000001542"/>
    </source>
</evidence>
<dbReference type="SUPFAM" id="SSF56112">
    <property type="entry name" value="Protein kinase-like (PK-like)"/>
    <property type="match status" value="1"/>
</dbReference>
<dbReference type="InterPro" id="IPR001245">
    <property type="entry name" value="Ser-Thr/Tyr_kinase_cat_dom"/>
</dbReference>
<dbReference type="InterPro" id="IPR017441">
    <property type="entry name" value="Protein_kinase_ATP_BS"/>
</dbReference>
<dbReference type="PANTHER" id="PTHR44329">
    <property type="entry name" value="SERINE/THREONINE-PROTEIN KINASE TNNI3K-RELATED"/>
    <property type="match status" value="1"/>
</dbReference>
<keyword evidence="1" id="KW-0723">Serine/threonine-protein kinase</keyword>
<dbReference type="KEGG" id="tva:4771018"/>
<evidence type="ECO:0000256" key="2">
    <source>
        <dbReference type="ARBA" id="ARBA00022741"/>
    </source>
</evidence>
<keyword evidence="2 4" id="KW-0547">Nucleotide-binding</keyword>
<dbReference type="Proteomes" id="UP000001542">
    <property type="component" value="Unassembled WGS sequence"/>
</dbReference>
<dbReference type="InterPro" id="IPR011009">
    <property type="entry name" value="Kinase-like_dom_sf"/>
</dbReference>
<dbReference type="GO" id="GO:0004672">
    <property type="term" value="F:protein kinase activity"/>
    <property type="evidence" value="ECO:0000318"/>
    <property type="project" value="GO_Central"/>
</dbReference>
<keyword evidence="6" id="KW-0808">Transferase</keyword>
<dbReference type="AlphaFoldDB" id="A2E2L8"/>
<dbReference type="InterPro" id="IPR000719">
    <property type="entry name" value="Prot_kinase_dom"/>
</dbReference>
<dbReference type="VEuPathDB" id="TrichDB:TVAG_212280"/>
<evidence type="ECO:0000256" key="1">
    <source>
        <dbReference type="ARBA" id="ARBA00022527"/>
    </source>
</evidence>
<dbReference type="SMART" id="SM00220">
    <property type="entry name" value="S_TKc"/>
    <property type="match status" value="1"/>
</dbReference>
<dbReference type="Pfam" id="PF07714">
    <property type="entry name" value="PK_Tyr_Ser-Thr"/>
    <property type="match status" value="1"/>
</dbReference>